<protein>
    <submittedName>
        <fullName evidence="1">Uncharacterized protein</fullName>
    </submittedName>
</protein>
<gene>
    <name evidence="1" type="ORF">LCGC14_2118200</name>
</gene>
<dbReference type="EMBL" id="LAZR01026318">
    <property type="protein sequence ID" value="KKL69115.1"/>
    <property type="molecule type" value="Genomic_DNA"/>
</dbReference>
<evidence type="ECO:0000313" key="1">
    <source>
        <dbReference type="EMBL" id="KKL69115.1"/>
    </source>
</evidence>
<accession>A0A0F9GI59</accession>
<dbReference type="AlphaFoldDB" id="A0A0F9GI59"/>
<name>A0A0F9GI59_9ZZZZ</name>
<proteinExistence type="predicted"/>
<sequence>MKLFKILKYTHINKNWNENVPIDIEMYVPGVNSGAYDKALVIVMKGTVSVKRFFKIKKQKVYLHVTLPAFMVEKLRNECNQILELEH</sequence>
<comment type="caution">
    <text evidence="1">The sequence shown here is derived from an EMBL/GenBank/DDBJ whole genome shotgun (WGS) entry which is preliminary data.</text>
</comment>
<reference evidence="1" key="1">
    <citation type="journal article" date="2015" name="Nature">
        <title>Complex archaea that bridge the gap between prokaryotes and eukaryotes.</title>
        <authorList>
            <person name="Spang A."/>
            <person name="Saw J.H."/>
            <person name="Jorgensen S.L."/>
            <person name="Zaremba-Niedzwiedzka K."/>
            <person name="Martijn J."/>
            <person name="Lind A.E."/>
            <person name="van Eijk R."/>
            <person name="Schleper C."/>
            <person name="Guy L."/>
            <person name="Ettema T.J."/>
        </authorList>
    </citation>
    <scope>NUCLEOTIDE SEQUENCE</scope>
</reference>
<organism evidence="1">
    <name type="scientific">marine sediment metagenome</name>
    <dbReference type="NCBI Taxonomy" id="412755"/>
    <lineage>
        <taxon>unclassified sequences</taxon>
        <taxon>metagenomes</taxon>
        <taxon>ecological metagenomes</taxon>
    </lineage>
</organism>